<feature type="transmembrane region" description="Helical" evidence="4">
    <location>
        <begin position="282"/>
        <end position="300"/>
    </location>
</feature>
<evidence type="ECO:0000256" key="4">
    <source>
        <dbReference type="SAM" id="Phobius"/>
    </source>
</evidence>
<dbReference type="InterPro" id="IPR020846">
    <property type="entry name" value="MFS_dom"/>
</dbReference>
<name>A0ABP9DFK5_9BACT</name>
<evidence type="ECO:0000259" key="5">
    <source>
        <dbReference type="PROSITE" id="PS50850"/>
    </source>
</evidence>
<feature type="transmembrane region" description="Helical" evidence="4">
    <location>
        <begin position="306"/>
        <end position="328"/>
    </location>
</feature>
<evidence type="ECO:0000256" key="3">
    <source>
        <dbReference type="ARBA" id="ARBA00023136"/>
    </source>
</evidence>
<gene>
    <name evidence="6" type="ORF">GCM10023331_19980</name>
</gene>
<feature type="domain" description="Major facilitator superfamily (MFS) profile" evidence="5">
    <location>
        <begin position="1"/>
        <end position="400"/>
    </location>
</feature>
<dbReference type="Pfam" id="PF07690">
    <property type="entry name" value="MFS_1"/>
    <property type="match status" value="1"/>
</dbReference>
<feature type="transmembrane region" description="Helical" evidence="4">
    <location>
        <begin position="168"/>
        <end position="188"/>
    </location>
</feature>
<dbReference type="Proteomes" id="UP001500298">
    <property type="component" value="Unassembled WGS sequence"/>
</dbReference>
<evidence type="ECO:0000313" key="6">
    <source>
        <dbReference type="EMBL" id="GAA4834763.1"/>
    </source>
</evidence>
<evidence type="ECO:0000256" key="1">
    <source>
        <dbReference type="ARBA" id="ARBA00022692"/>
    </source>
</evidence>
<feature type="transmembrane region" description="Helical" evidence="4">
    <location>
        <begin position="217"/>
        <end position="236"/>
    </location>
</feature>
<protein>
    <submittedName>
        <fullName evidence="6">MFS transporter</fullName>
    </submittedName>
</protein>
<dbReference type="EMBL" id="BAABJX010000030">
    <property type="protein sequence ID" value="GAA4834763.1"/>
    <property type="molecule type" value="Genomic_DNA"/>
</dbReference>
<feature type="transmembrane region" description="Helical" evidence="4">
    <location>
        <begin position="251"/>
        <end position="270"/>
    </location>
</feature>
<feature type="transmembrane region" description="Helical" evidence="4">
    <location>
        <begin position="366"/>
        <end position="386"/>
    </location>
</feature>
<keyword evidence="3 4" id="KW-0472">Membrane</keyword>
<dbReference type="InterPro" id="IPR050327">
    <property type="entry name" value="Proton-linked_MCT"/>
</dbReference>
<dbReference type="SUPFAM" id="SSF103473">
    <property type="entry name" value="MFS general substrate transporter"/>
    <property type="match status" value="1"/>
</dbReference>
<evidence type="ECO:0000313" key="7">
    <source>
        <dbReference type="Proteomes" id="UP001500298"/>
    </source>
</evidence>
<dbReference type="PROSITE" id="PS50850">
    <property type="entry name" value="MFS"/>
    <property type="match status" value="1"/>
</dbReference>
<feature type="transmembrane region" description="Helical" evidence="4">
    <location>
        <begin position="340"/>
        <end position="360"/>
    </location>
</feature>
<comment type="caution">
    <text evidence="6">The sequence shown here is derived from an EMBL/GenBank/DDBJ whole genome shotgun (WGS) entry which is preliminary data.</text>
</comment>
<organism evidence="6 7">
    <name type="scientific">Algivirga pacifica</name>
    <dbReference type="NCBI Taxonomy" id="1162670"/>
    <lineage>
        <taxon>Bacteria</taxon>
        <taxon>Pseudomonadati</taxon>
        <taxon>Bacteroidota</taxon>
        <taxon>Cytophagia</taxon>
        <taxon>Cytophagales</taxon>
        <taxon>Flammeovirgaceae</taxon>
        <taxon>Algivirga</taxon>
    </lineage>
</organism>
<feature type="transmembrane region" description="Helical" evidence="4">
    <location>
        <begin position="138"/>
        <end position="162"/>
    </location>
</feature>
<keyword evidence="2 4" id="KW-1133">Transmembrane helix</keyword>
<dbReference type="PANTHER" id="PTHR11360:SF308">
    <property type="entry name" value="BLL3089 PROTEIN"/>
    <property type="match status" value="1"/>
</dbReference>
<feature type="transmembrane region" description="Helical" evidence="4">
    <location>
        <begin position="53"/>
        <end position="72"/>
    </location>
</feature>
<sequence length="400" mass="44241">MSYWQLIKQSPKDTSFGFTHFLYSSVGQSFFMSLFIPVWLSEFTMDNVTFAKIYGVATFLGAMALSQVGPWIDRMPIRKFSLLNGLFLSFGALFLSFATHWLWLGVGITFLRLSAQGLMPLTGATAMGRYFDKDRGKALSFASMGMSTGELLFPLLVVALLNQMGWDTLWRIIAVVLLVGFSSSVLLLGRKGESSITTGKRAENKALVRRLWRTPPFLMLAALAIYTPMITAGILINQNLILEAKDIPADWFAIGITAFGIMRISSSLISGPLVDRYTAVRVFPLLPIPMIIGVLALLLIDHPYTMIFFMGMVGTSISMGGVSGTALWAELFGKESIGTVKSIVSTMMVFSTALSPALFAPLYEHYFVPTLSGVIFFSVFLSWRAIRMLERKHVFATVVE</sequence>
<dbReference type="Gene3D" id="1.20.1250.20">
    <property type="entry name" value="MFS general substrate transporter like domains"/>
    <property type="match status" value="2"/>
</dbReference>
<dbReference type="InterPro" id="IPR036259">
    <property type="entry name" value="MFS_trans_sf"/>
</dbReference>
<dbReference type="PANTHER" id="PTHR11360">
    <property type="entry name" value="MONOCARBOXYLATE TRANSPORTER"/>
    <property type="match status" value="1"/>
</dbReference>
<evidence type="ECO:0000256" key="2">
    <source>
        <dbReference type="ARBA" id="ARBA00022989"/>
    </source>
</evidence>
<keyword evidence="1 4" id="KW-0812">Transmembrane</keyword>
<dbReference type="RefSeq" id="WP_345371438.1">
    <property type="nucleotide sequence ID" value="NZ_BAABJX010000030.1"/>
</dbReference>
<keyword evidence="7" id="KW-1185">Reference proteome</keyword>
<feature type="transmembrane region" description="Helical" evidence="4">
    <location>
        <begin position="84"/>
        <end position="104"/>
    </location>
</feature>
<feature type="transmembrane region" description="Helical" evidence="4">
    <location>
        <begin position="21"/>
        <end position="41"/>
    </location>
</feature>
<feature type="transmembrane region" description="Helical" evidence="4">
    <location>
        <begin position="110"/>
        <end position="131"/>
    </location>
</feature>
<accession>A0ABP9DFK5</accession>
<reference evidence="7" key="1">
    <citation type="journal article" date="2019" name="Int. J. Syst. Evol. Microbiol.">
        <title>The Global Catalogue of Microorganisms (GCM) 10K type strain sequencing project: providing services to taxonomists for standard genome sequencing and annotation.</title>
        <authorList>
            <consortium name="The Broad Institute Genomics Platform"/>
            <consortium name="The Broad Institute Genome Sequencing Center for Infectious Disease"/>
            <person name="Wu L."/>
            <person name="Ma J."/>
        </authorList>
    </citation>
    <scope>NUCLEOTIDE SEQUENCE [LARGE SCALE GENOMIC DNA]</scope>
    <source>
        <strain evidence="7">JCM 18326</strain>
    </source>
</reference>
<proteinExistence type="predicted"/>
<dbReference type="InterPro" id="IPR011701">
    <property type="entry name" value="MFS"/>
</dbReference>